<feature type="compositionally biased region" description="Polar residues" evidence="1">
    <location>
        <begin position="54"/>
        <end position="80"/>
    </location>
</feature>
<gene>
    <name evidence="2" type="ORF">SALB_01516</name>
</gene>
<feature type="compositionally biased region" description="Acidic residues" evidence="1">
    <location>
        <begin position="85"/>
        <end position="94"/>
    </location>
</feature>
<evidence type="ECO:0000256" key="1">
    <source>
        <dbReference type="SAM" id="MobiDB-lite"/>
    </source>
</evidence>
<feature type="region of interest" description="Disordered" evidence="1">
    <location>
        <begin position="35"/>
        <end position="94"/>
    </location>
</feature>
<organism evidence="2 3">
    <name type="scientific">Streptomyces noursei</name>
    <name type="common">Streptomyces albulus</name>
    <dbReference type="NCBI Taxonomy" id="1971"/>
    <lineage>
        <taxon>Bacteria</taxon>
        <taxon>Bacillati</taxon>
        <taxon>Actinomycetota</taxon>
        <taxon>Actinomycetes</taxon>
        <taxon>Kitasatosporales</taxon>
        <taxon>Streptomycetaceae</taxon>
        <taxon>Streptomyces</taxon>
    </lineage>
</organism>
<dbReference type="AlphaFoldDB" id="A0A401QU47"/>
<comment type="caution">
    <text evidence="2">The sequence shown here is derived from an EMBL/GenBank/DDBJ whole genome shotgun (WGS) entry which is preliminary data.</text>
</comment>
<evidence type="ECO:0000313" key="3">
    <source>
        <dbReference type="Proteomes" id="UP000288351"/>
    </source>
</evidence>
<dbReference type="Proteomes" id="UP000288351">
    <property type="component" value="Unassembled WGS sequence"/>
</dbReference>
<reference evidence="2 3" key="1">
    <citation type="journal article" date="2019" name="Microbiol. Resour. Announc.">
        <title>Draft Genome Sequence of the Most Traditional epsilon-Poly-l-Lysine Producer, Streptomyces albulus NBRC14147.</title>
        <authorList>
            <person name="Yamanaka K."/>
            <person name="Hamano Y."/>
        </authorList>
    </citation>
    <scope>NUCLEOTIDE SEQUENCE [LARGE SCALE GENOMIC DNA]</scope>
    <source>
        <strain evidence="2 3">NBRC 14147</strain>
    </source>
</reference>
<dbReference type="EMBL" id="BHXC01000006">
    <property type="protein sequence ID" value="GCB88843.1"/>
    <property type="molecule type" value="Genomic_DNA"/>
</dbReference>
<proteinExistence type="predicted"/>
<protein>
    <submittedName>
        <fullName evidence="2">Uncharacterized protein</fullName>
    </submittedName>
</protein>
<sequence>MTLLISLHPIKHTANDGNGDRGLATTVYEPIEESLTGLTPNGKPVTITLDDRTTAANTPHAESSNAAADQNTRTPPASTEQHTDPDEEAAPAAA</sequence>
<accession>A0A401QU47</accession>
<evidence type="ECO:0000313" key="2">
    <source>
        <dbReference type="EMBL" id="GCB88843.1"/>
    </source>
</evidence>
<name>A0A401QU47_STRNR</name>
<dbReference type="RefSeq" id="WP_016572616.1">
    <property type="nucleotide sequence ID" value="NZ_BHXC01000006.1"/>
</dbReference>